<dbReference type="InterPro" id="IPR025241">
    <property type="entry name" value="DUF4190"/>
</dbReference>
<feature type="region of interest" description="Disordered" evidence="1">
    <location>
        <begin position="1"/>
        <end position="69"/>
    </location>
</feature>
<evidence type="ECO:0000256" key="1">
    <source>
        <dbReference type="SAM" id="MobiDB-lite"/>
    </source>
</evidence>
<evidence type="ECO:0000256" key="2">
    <source>
        <dbReference type="SAM" id="Phobius"/>
    </source>
</evidence>
<feature type="compositionally biased region" description="Polar residues" evidence="1">
    <location>
        <begin position="1"/>
        <end position="10"/>
    </location>
</feature>
<feature type="domain" description="DUF4190" evidence="3">
    <location>
        <begin position="98"/>
        <end position="160"/>
    </location>
</feature>
<feature type="transmembrane region" description="Helical" evidence="2">
    <location>
        <begin position="100"/>
        <end position="125"/>
    </location>
</feature>
<dbReference type="AlphaFoldDB" id="A0A919TYW5"/>
<keyword evidence="2" id="KW-1133">Transmembrane helix</keyword>
<comment type="caution">
    <text evidence="4">The sequence shown here is derived from an EMBL/GenBank/DDBJ whole genome shotgun (WGS) entry which is preliminary data.</text>
</comment>
<dbReference type="EMBL" id="BONK01000005">
    <property type="protein sequence ID" value="GIG21050.1"/>
    <property type="molecule type" value="Genomic_DNA"/>
</dbReference>
<keyword evidence="2" id="KW-0472">Membrane</keyword>
<evidence type="ECO:0000313" key="5">
    <source>
        <dbReference type="Proteomes" id="UP000632740"/>
    </source>
</evidence>
<accession>A0A919TYW5</accession>
<feature type="compositionally biased region" description="Pro residues" evidence="1">
    <location>
        <begin position="25"/>
        <end position="42"/>
    </location>
</feature>
<keyword evidence="2" id="KW-0812">Transmembrane</keyword>
<keyword evidence="5" id="KW-1185">Reference proteome</keyword>
<gene>
    <name evidence="4" type="ORF">Cch01nite_17740</name>
</gene>
<name>A0A919TYW5_9CELL</name>
<evidence type="ECO:0000259" key="3">
    <source>
        <dbReference type="Pfam" id="PF13828"/>
    </source>
</evidence>
<dbReference type="Proteomes" id="UP000632740">
    <property type="component" value="Unassembled WGS sequence"/>
</dbReference>
<reference evidence="4" key="1">
    <citation type="submission" date="2021-01" db="EMBL/GenBank/DDBJ databases">
        <title>Whole genome shotgun sequence of Cellulomonas chitinilytica NBRC 110799.</title>
        <authorList>
            <person name="Komaki H."/>
            <person name="Tamura T."/>
        </authorList>
    </citation>
    <scope>NUCLEOTIDE SEQUENCE</scope>
    <source>
        <strain evidence="4">NBRC 110799</strain>
    </source>
</reference>
<dbReference type="Pfam" id="PF13828">
    <property type="entry name" value="DUF4190"/>
    <property type="match status" value="1"/>
</dbReference>
<dbReference type="RefSeq" id="WP_203751588.1">
    <property type="nucleotide sequence ID" value="NZ_BONK01000005.1"/>
</dbReference>
<feature type="transmembrane region" description="Helical" evidence="2">
    <location>
        <begin position="146"/>
        <end position="174"/>
    </location>
</feature>
<protein>
    <recommendedName>
        <fullName evidence="3">DUF4190 domain-containing protein</fullName>
    </recommendedName>
</protein>
<evidence type="ECO:0000313" key="4">
    <source>
        <dbReference type="EMBL" id="GIG21050.1"/>
    </source>
</evidence>
<proteinExistence type="predicted"/>
<organism evidence="4 5">
    <name type="scientific">Cellulomonas chitinilytica</name>
    <dbReference type="NCBI Taxonomy" id="398759"/>
    <lineage>
        <taxon>Bacteria</taxon>
        <taxon>Bacillati</taxon>
        <taxon>Actinomycetota</taxon>
        <taxon>Actinomycetes</taxon>
        <taxon>Micrococcales</taxon>
        <taxon>Cellulomonadaceae</taxon>
        <taxon>Cellulomonas</taxon>
    </lineage>
</organism>
<sequence>MSTPQDPQNPTGGGTPQDPASPYGAPTPPPDPSASQYPPAPQYPTYGQGPEASQYPPAPQYPAGQYPQAGQYPPAGQYPAATPYGAGQYGYVYPKNSLGVWALVLGIASIALGCGFFAGIPAIIVGNNAKRAVAEGQANNGGLGSAGVILGWIGVGLSVLGIVAWAIIIGVAGIDAGTSGY</sequence>